<dbReference type="Proteomes" id="UP000242470">
    <property type="component" value="Unassembled WGS sequence"/>
</dbReference>
<proteinExistence type="predicted"/>
<dbReference type="AlphaFoldDB" id="A0AAP8PNI0"/>
<gene>
    <name evidence="2" type="ORF">CD158_08385</name>
    <name evidence="1" type="ORF">QYH67_01085</name>
</gene>
<comment type="caution">
    <text evidence="2">The sequence shown here is derived from an EMBL/GenBank/DDBJ whole genome shotgun (WGS) entry which is preliminary data.</text>
</comment>
<reference evidence="1" key="2">
    <citation type="submission" date="2023-07" db="EMBL/GenBank/DDBJ databases">
        <title>Evaluation of the beneficial properties of pineapple isolates.</title>
        <authorList>
            <person name="Adefiranye O."/>
        </authorList>
    </citation>
    <scope>NUCLEOTIDE SEQUENCE</scope>
    <source>
        <strain evidence="1">PAPLE_T1</strain>
    </source>
</reference>
<accession>A0AAP8PNI0</accession>
<evidence type="ECO:0000313" key="1">
    <source>
        <dbReference type="EMBL" id="MDN4532180.1"/>
    </source>
</evidence>
<reference evidence="2 3" key="1">
    <citation type="submission" date="2017-08" db="EMBL/GenBank/DDBJ databases">
        <title>Draft genome sequences of 64 type strains of genus Staph aureus.</title>
        <authorList>
            <person name="Cole K."/>
            <person name="Golubchik T."/>
            <person name="Russell J."/>
            <person name="Foster D."/>
            <person name="Llewelyn M."/>
            <person name="Wilson D."/>
            <person name="Crook D."/>
            <person name="Paul J."/>
        </authorList>
    </citation>
    <scope>NUCLEOTIDE SEQUENCE [LARGE SCALE GENOMIC DNA]</scope>
    <source>
        <strain evidence="2 3">NCTC 12101</strain>
    </source>
</reference>
<evidence type="ECO:0000313" key="3">
    <source>
        <dbReference type="Proteomes" id="UP000242470"/>
    </source>
</evidence>
<dbReference type="EMBL" id="JAUHQC010000004">
    <property type="protein sequence ID" value="MDN4532180.1"/>
    <property type="molecule type" value="Genomic_DNA"/>
</dbReference>
<dbReference type="RefSeq" id="WP_059107702.1">
    <property type="nucleotide sequence ID" value="NZ_CAKZJA010000021.1"/>
</dbReference>
<name>A0AAP8PNI0_9STAP</name>
<dbReference type="EMBL" id="PPQW01000059">
    <property type="protein sequence ID" value="PNZ66489.1"/>
    <property type="molecule type" value="Genomic_DNA"/>
</dbReference>
<evidence type="ECO:0000313" key="2">
    <source>
        <dbReference type="EMBL" id="PNZ66489.1"/>
    </source>
</evidence>
<dbReference type="Proteomes" id="UP001171687">
    <property type="component" value="Unassembled WGS sequence"/>
</dbReference>
<sequence length="92" mass="11168">MVDDELVEQFKDRNRIFYDIENERIKNDLELSYQDIQGKCGVFDLNDEPVGRELVLERTRYVLNDQLEHFHDNFLSMILQFQFDNMDVTFDE</sequence>
<evidence type="ECO:0008006" key="4">
    <source>
        <dbReference type="Google" id="ProtNLM"/>
    </source>
</evidence>
<organism evidence="2 3">
    <name type="scientific">Staphylococcus auricularis</name>
    <dbReference type="NCBI Taxonomy" id="29379"/>
    <lineage>
        <taxon>Bacteria</taxon>
        <taxon>Bacillati</taxon>
        <taxon>Bacillota</taxon>
        <taxon>Bacilli</taxon>
        <taxon>Bacillales</taxon>
        <taxon>Staphylococcaceae</taxon>
        <taxon>Staphylococcus</taxon>
    </lineage>
</organism>
<protein>
    <recommendedName>
        <fullName evidence="4">Bacteriophage</fullName>
    </recommendedName>
</protein>